<dbReference type="PATRIC" id="fig|1675527.3.peg.3478"/>
<dbReference type="Pfam" id="PF08239">
    <property type="entry name" value="SH3_3"/>
    <property type="match status" value="1"/>
</dbReference>
<feature type="domain" description="SH3b" evidence="1">
    <location>
        <begin position="136"/>
        <end position="190"/>
    </location>
</feature>
<proteinExistence type="predicted"/>
<dbReference type="AlphaFoldDB" id="A0A0J9E6N7"/>
<dbReference type="Gene3D" id="2.30.30.40">
    <property type="entry name" value="SH3 Domains"/>
    <property type="match status" value="1"/>
</dbReference>
<dbReference type="EMBL" id="LFTY01000002">
    <property type="protein sequence ID" value="KMW58352.1"/>
    <property type="molecule type" value="Genomic_DNA"/>
</dbReference>
<dbReference type="InterPro" id="IPR003646">
    <property type="entry name" value="SH3-like_bac-type"/>
</dbReference>
<protein>
    <recommendedName>
        <fullName evidence="1">SH3b domain-containing protein</fullName>
    </recommendedName>
</protein>
<dbReference type="STRING" id="1675527.AIOL_003325"/>
<evidence type="ECO:0000259" key="1">
    <source>
        <dbReference type="Pfam" id="PF08239"/>
    </source>
</evidence>
<evidence type="ECO:0000313" key="3">
    <source>
        <dbReference type="Proteomes" id="UP000037178"/>
    </source>
</evidence>
<comment type="caution">
    <text evidence="2">The sequence shown here is derived from an EMBL/GenBank/DDBJ whole genome shotgun (WGS) entry which is preliminary data.</text>
</comment>
<name>A0A0J9E6N7_9RHOB</name>
<sequence>MRFALIAFAMILALIAGPHVDLGEDMPETLLPSPIVSRTLPEPEYAVSLQSDVLLPEVISQPVSMDGSIFINPPSRVTMPLMPDIPEPVHQIEPVQAPLFAALAAPDPLLSSLVVSTKNVDAAMGDGQRQGRILGDALNVRVGPAKRHPSVARLRRGDVVEVVGRVNGGWVPIALEGSDQVGWVFQRYIELL</sequence>
<keyword evidence="3" id="KW-1185">Reference proteome</keyword>
<dbReference type="SUPFAM" id="SSF50044">
    <property type="entry name" value="SH3-domain"/>
    <property type="match status" value="1"/>
</dbReference>
<evidence type="ECO:0000313" key="2">
    <source>
        <dbReference type="EMBL" id="KMW58352.1"/>
    </source>
</evidence>
<accession>A0A0J9E6N7</accession>
<reference evidence="2 3" key="1">
    <citation type="submission" date="2015-06" db="EMBL/GenBank/DDBJ databases">
        <title>Draft genome sequence of an Alphaproteobacteria species associated to the Mediterranean sponge Oscarella lobularis.</title>
        <authorList>
            <person name="Jourda C."/>
            <person name="Santini S."/>
            <person name="Claverie J.-M."/>
        </authorList>
    </citation>
    <scope>NUCLEOTIDE SEQUENCE [LARGE SCALE GENOMIC DNA]</scope>
    <source>
        <strain evidence="2">IGS</strain>
    </source>
</reference>
<dbReference type="Proteomes" id="UP000037178">
    <property type="component" value="Unassembled WGS sequence"/>
</dbReference>
<organism evidence="2 3">
    <name type="scientific">Candidatus Rhodobacter oscarellae</name>
    <dbReference type="NCBI Taxonomy" id="1675527"/>
    <lineage>
        <taxon>Bacteria</taxon>
        <taxon>Pseudomonadati</taxon>
        <taxon>Pseudomonadota</taxon>
        <taxon>Alphaproteobacteria</taxon>
        <taxon>Rhodobacterales</taxon>
        <taxon>Rhodobacter group</taxon>
        <taxon>Rhodobacter</taxon>
    </lineage>
</organism>
<dbReference type="InterPro" id="IPR036028">
    <property type="entry name" value="SH3-like_dom_sf"/>
</dbReference>
<gene>
    <name evidence="2" type="ORF">AIOL_003325</name>
</gene>